<reference evidence="1 2" key="1">
    <citation type="journal article" date="2014" name="Int. J. Syst. Evol. Microbiol.">
        <title>Complete genome sequence of Corynebacterium casei LMG S-19264T (=DSM 44701T), isolated from a smear-ripened cheese.</title>
        <authorList>
            <consortium name="US DOE Joint Genome Institute (JGI-PGF)"/>
            <person name="Walter F."/>
            <person name="Albersmeier A."/>
            <person name="Kalinowski J."/>
            <person name="Ruckert C."/>
        </authorList>
    </citation>
    <scope>NUCLEOTIDE SEQUENCE [LARGE SCALE GENOMIC DNA]</scope>
    <source>
        <strain evidence="1 2">CGMCC 1.15896</strain>
    </source>
</reference>
<sequence length="63" mass="7365">MTKTHLETAENRVKAILHTQGNDRLAAIRQVLDDRRRFLRAAQRAAQLDKRRASLPNEMDQRL</sequence>
<comment type="caution">
    <text evidence="1">The sequence shown here is derived from an EMBL/GenBank/DDBJ whole genome shotgun (WGS) entry which is preliminary data.</text>
</comment>
<dbReference type="AlphaFoldDB" id="A0A916W2M5"/>
<protein>
    <submittedName>
        <fullName evidence="1">Uncharacterized protein</fullName>
    </submittedName>
</protein>
<gene>
    <name evidence="1" type="ORF">GCM10011499_36000</name>
</gene>
<name>A0A916W2M5_9HYPH</name>
<proteinExistence type="predicted"/>
<dbReference type="RefSeq" id="WP_127072240.1">
    <property type="nucleotide sequence ID" value="NZ_BMKB01000008.1"/>
</dbReference>
<evidence type="ECO:0000313" key="1">
    <source>
        <dbReference type="EMBL" id="GGA62430.1"/>
    </source>
</evidence>
<dbReference type="Proteomes" id="UP000596977">
    <property type="component" value="Unassembled WGS sequence"/>
</dbReference>
<accession>A0A916W2M5</accession>
<evidence type="ECO:0000313" key="2">
    <source>
        <dbReference type="Proteomes" id="UP000596977"/>
    </source>
</evidence>
<keyword evidence="2" id="KW-1185">Reference proteome</keyword>
<organism evidence="1 2">
    <name type="scientific">Pelagibacterium lentulum</name>
    <dbReference type="NCBI Taxonomy" id="2029865"/>
    <lineage>
        <taxon>Bacteria</taxon>
        <taxon>Pseudomonadati</taxon>
        <taxon>Pseudomonadota</taxon>
        <taxon>Alphaproteobacteria</taxon>
        <taxon>Hyphomicrobiales</taxon>
        <taxon>Devosiaceae</taxon>
        <taxon>Pelagibacterium</taxon>
    </lineage>
</organism>
<dbReference type="EMBL" id="BMKB01000008">
    <property type="protein sequence ID" value="GGA62430.1"/>
    <property type="molecule type" value="Genomic_DNA"/>
</dbReference>